<name>A0A5B7HF26_PORTR</name>
<reference evidence="1 2" key="1">
    <citation type="submission" date="2019-05" db="EMBL/GenBank/DDBJ databases">
        <title>Another draft genome of Portunus trituberculatus and its Hox gene families provides insights of decapod evolution.</title>
        <authorList>
            <person name="Jeong J.-H."/>
            <person name="Song I."/>
            <person name="Kim S."/>
            <person name="Choi T."/>
            <person name="Kim D."/>
            <person name="Ryu S."/>
            <person name="Kim W."/>
        </authorList>
    </citation>
    <scope>NUCLEOTIDE SEQUENCE [LARGE SCALE GENOMIC DNA]</scope>
    <source>
        <tissue evidence="1">Muscle</tissue>
    </source>
</reference>
<evidence type="ECO:0000313" key="2">
    <source>
        <dbReference type="Proteomes" id="UP000324222"/>
    </source>
</evidence>
<comment type="caution">
    <text evidence="1">The sequence shown here is derived from an EMBL/GenBank/DDBJ whole genome shotgun (WGS) entry which is preliminary data.</text>
</comment>
<dbReference type="AlphaFoldDB" id="A0A5B7HF26"/>
<dbReference type="Proteomes" id="UP000324222">
    <property type="component" value="Unassembled WGS sequence"/>
</dbReference>
<keyword evidence="2" id="KW-1185">Reference proteome</keyword>
<evidence type="ECO:0000313" key="1">
    <source>
        <dbReference type="EMBL" id="MPC68379.1"/>
    </source>
</evidence>
<protein>
    <submittedName>
        <fullName evidence="1">Uncharacterized protein</fullName>
    </submittedName>
</protein>
<accession>A0A5B7HF26</accession>
<sequence length="61" mass="7041">MTRTYDSLPLVLYLVGWGPVLDSIETHNANSNYKQSLMDARQQSLERQCTNQVNNSRLDVR</sequence>
<gene>
    <name evidence="1" type="ORF">E2C01_062579</name>
</gene>
<organism evidence="1 2">
    <name type="scientific">Portunus trituberculatus</name>
    <name type="common">Swimming crab</name>
    <name type="synonym">Neptunus trituberculatus</name>
    <dbReference type="NCBI Taxonomy" id="210409"/>
    <lineage>
        <taxon>Eukaryota</taxon>
        <taxon>Metazoa</taxon>
        <taxon>Ecdysozoa</taxon>
        <taxon>Arthropoda</taxon>
        <taxon>Crustacea</taxon>
        <taxon>Multicrustacea</taxon>
        <taxon>Malacostraca</taxon>
        <taxon>Eumalacostraca</taxon>
        <taxon>Eucarida</taxon>
        <taxon>Decapoda</taxon>
        <taxon>Pleocyemata</taxon>
        <taxon>Brachyura</taxon>
        <taxon>Eubrachyura</taxon>
        <taxon>Portunoidea</taxon>
        <taxon>Portunidae</taxon>
        <taxon>Portuninae</taxon>
        <taxon>Portunus</taxon>
    </lineage>
</organism>
<proteinExistence type="predicted"/>
<dbReference type="EMBL" id="VSRR010027736">
    <property type="protein sequence ID" value="MPC68379.1"/>
    <property type="molecule type" value="Genomic_DNA"/>
</dbReference>